<keyword evidence="5 9" id="KW-0028">Amino-acid biosynthesis</keyword>
<reference evidence="11 12" key="1">
    <citation type="submission" date="2019-11" db="EMBL/GenBank/DDBJ databases">
        <authorList>
            <person name="Zhang X.Y."/>
        </authorList>
    </citation>
    <scope>NUCLEOTIDE SEQUENCE [LARGE SCALE GENOMIC DNA]</scope>
    <source>
        <strain evidence="11 12">C176</strain>
    </source>
</reference>
<feature type="binding site" evidence="9">
    <location>
        <position position="352"/>
    </location>
    <ligand>
        <name>phosphoenolpyruvate</name>
        <dbReference type="ChEBI" id="CHEBI:58702"/>
    </ligand>
</feature>
<comment type="subunit">
    <text evidence="9">Monomer.</text>
</comment>
<evidence type="ECO:0000256" key="1">
    <source>
        <dbReference type="ARBA" id="ARBA00002174"/>
    </source>
</evidence>
<dbReference type="GO" id="GO:0008652">
    <property type="term" value="P:amino acid biosynthetic process"/>
    <property type="evidence" value="ECO:0007669"/>
    <property type="project" value="UniProtKB-KW"/>
</dbReference>
<evidence type="ECO:0000259" key="10">
    <source>
        <dbReference type="Pfam" id="PF00275"/>
    </source>
</evidence>
<comment type="caution">
    <text evidence="9">Lacks conserved residue(s) required for the propagation of feature annotation.</text>
</comment>
<dbReference type="GO" id="GO:0009423">
    <property type="term" value="P:chorismate biosynthetic process"/>
    <property type="evidence" value="ECO:0007669"/>
    <property type="project" value="UniProtKB-UniRule"/>
</dbReference>
<evidence type="ECO:0000256" key="8">
    <source>
        <dbReference type="ARBA" id="ARBA00044633"/>
    </source>
</evidence>
<dbReference type="InterPro" id="IPR013792">
    <property type="entry name" value="RNA3'P_cycl/enolpyr_Trfase_a/b"/>
</dbReference>
<dbReference type="NCBIfam" id="TIGR01356">
    <property type="entry name" value="aroA"/>
    <property type="match status" value="1"/>
</dbReference>
<dbReference type="CDD" id="cd01556">
    <property type="entry name" value="EPSP_synthase"/>
    <property type="match status" value="1"/>
</dbReference>
<dbReference type="PROSITE" id="PS00885">
    <property type="entry name" value="EPSP_SYNTHASE_2"/>
    <property type="match status" value="1"/>
</dbReference>
<feature type="active site" description="Proton acceptor" evidence="9">
    <location>
        <position position="321"/>
    </location>
</feature>
<organism evidence="11 12">
    <name type="scientific">Spiribacter salilacus</name>
    <dbReference type="NCBI Taxonomy" id="2664894"/>
    <lineage>
        <taxon>Bacteria</taxon>
        <taxon>Pseudomonadati</taxon>
        <taxon>Pseudomonadota</taxon>
        <taxon>Gammaproteobacteria</taxon>
        <taxon>Chromatiales</taxon>
        <taxon>Ectothiorhodospiraceae</taxon>
        <taxon>Spiribacter</taxon>
    </lineage>
</organism>
<dbReference type="PROSITE" id="PS00104">
    <property type="entry name" value="EPSP_SYNTHASE_1"/>
    <property type="match status" value="1"/>
</dbReference>
<evidence type="ECO:0000256" key="2">
    <source>
        <dbReference type="ARBA" id="ARBA00004811"/>
    </source>
</evidence>
<feature type="binding site" evidence="9">
    <location>
        <position position="173"/>
    </location>
    <ligand>
        <name>3-phosphoshikimate</name>
        <dbReference type="ChEBI" id="CHEBI:145989"/>
    </ligand>
</feature>
<dbReference type="InterPro" id="IPR006264">
    <property type="entry name" value="EPSP_synthase"/>
</dbReference>
<feature type="domain" description="Enolpyruvate transferase" evidence="10">
    <location>
        <begin position="12"/>
        <end position="426"/>
    </location>
</feature>
<name>A0A6N7QLS4_9GAMM</name>
<feature type="binding site" evidence="9">
    <location>
        <position position="348"/>
    </location>
    <ligand>
        <name>3-phosphoshikimate</name>
        <dbReference type="ChEBI" id="CHEBI:145989"/>
    </ligand>
</feature>
<feature type="binding site" evidence="9">
    <location>
        <position position="128"/>
    </location>
    <ligand>
        <name>phosphoenolpyruvate</name>
        <dbReference type="ChEBI" id="CHEBI:58702"/>
    </ligand>
</feature>
<dbReference type="InterPro" id="IPR001986">
    <property type="entry name" value="Enolpyruvate_Tfrase_dom"/>
</dbReference>
<dbReference type="InterPro" id="IPR023193">
    <property type="entry name" value="EPSP_synthase_CS"/>
</dbReference>
<feature type="binding site" evidence="9">
    <location>
        <position position="393"/>
    </location>
    <ligand>
        <name>phosphoenolpyruvate</name>
        <dbReference type="ChEBI" id="CHEBI:58702"/>
    </ligand>
</feature>
<feature type="binding site" evidence="9">
    <location>
        <position position="32"/>
    </location>
    <ligand>
        <name>3-phosphoshikimate</name>
        <dbReference type="ChEBI" id="CHEBI:145989"/>
    </ligand>
</feature>
<dbReference type="AlphaFoldDB" id="A0A6N7QLS4"/>
<dbReference type="PIRSF" id="PIRSF000505">
    <property type="entry name" value="EPSPS"/>
    <property type="match status" value="1"/>
</dbReference>
<feature type="binding site" evidence="9">
    <location>
        <position position="175"/>
    </location>
    <ligand>
        <name>phosphoenolpyruvate</name>
        <dbReference type="ChEBI" id="CHEBI:58702"/>
    </ligand>
</feature>
<evidence type="ECO:0000313" key="11">
    <source>
        <dbReference type="EMBL" id="MRH77436.1"/>
    </source>
</evidence>
<dbReference type="Proteomes" id="UP000433788">
    <property type="component" value="Unassembled WGS sequence"/>
</dbReference>
<feature type="binding site" evidence="9">
    <location>
        <position position="321"/>
    </location>
    <ligand>
        <name>3-phosphoshikimate</name>
        <dbReference type="ChEBI" id="CHEBI:145989"/>
    </ligand>
</feature>
<evidence type="ECO:0000256" key="5">
    <source>
        <dbReference type="ARBA" id="ARBA00022605"/>
    </source>
</evidence>
<dbReference type="EMBL" id="WJPP01000001">
    <property type="protein sequence ID" value="MRH77436.1"/>
    <property type="molecule type" value="Genomic_DNA"/>
</dbReference>
<feature type="binding site" evidence="9">
    <location>
        <position position="27"/>
    </location>
    <ligand>
        <name>phosphoenolpyruvate</name>
        <dbReference type="ChEBI" id="CHEBI:58702"/>
    </ligand>
</feature>
<evidence type="ECO:0000256" key="3">
    <source>
        <dbReference type="ARBA" id="ARBA00009948"/>
    </source>
</evidence>
<dbReference type="GO" id="GO:0009073">
    <property type="term" value="P:aromatic amino acid family biosynthetic process"/>
    <property type="evidence" value="ECO:0007669"/>
    <property type="project" value="UniProtKB-KW"/>
</dbReference>
<evidence type="ECO:0000256" key="9">
    <source>
        <dbReference type="HAMAP-Rule" id="MF_00210"/>
    </source>
</evidence>
<comment type="pathway">
    <text evidence="2 9">Metabolic intermediate biosynthesis; chorismate biosynthesis; chorismate from D-erythrose 4-phosphate and phosphoenolpyruvate: step 6/7.</text>
</comment>
<comment type="similarity">
    <text evidence="3 9">Belongs to the EPSP synthase family.</text>
</comment>
<dbReference type="InterPro" id="IPR036968">
    <property type="entry name" value="Enolpyruvate_Tfrase_sf"/>
</dbReference>
<comment type="function">
    <text evidence="1 9">Catalyzes the transfer of the enolpyruvyl moiety of phosphoenolpyruvate (PEP) to the 5-hydroxyl of shikimate-3-phosphate (S3P) to produce enolpyruvyl shikimate-3-phosphate and inorganic phosphate.</text>
</comment>
<feature type="binding site" evidence="9">
    <location>
        <position position="27"/>
    </location>
    <ligand>
        <name>3-phosphoshikimate</name>
        <dbReference type="ChEBI" id="CHEBI:145989"/>
    </ligand>
</feature>
<dbReference type="PANTHER" id="PTHR21090:SF5">
    <property type="entry name" value="PENTAFUNCTIONAL AROM POLYPEPTIDE"/>
    <property type="match status" value="1"/>
</dbReference>
<evidence type="ECO:0000313" key="12">
    <source>
        <dbReference type="Proteomes" id="UP000433788"/>
    </source>
</evidence>
<feature type="binding site" evidence="9">
    <location>
        <position position="28"/>
    </location>
    <ligand>
        <name>3-phosphoshikimate</name>
        <dbReference type="ChEBI" id="CHEBI:145989"/>
    </ligand>
</feature>
<dbReference type="FunFam" id="3.65.10.10:FF:000005">
    <property type="entry name" value="3-phosphoshikimate 1-carboxyvinyltransferase"/>
    <property type="match status" value="1"/>
</dbReference>
<gene>
    <name evidence="9 11" type="primary">aroA</name>
    <name evidence="11" type="ORF">GH984_01760</name>
</gene>
<dbReference type="FunFam" id="3.65.10.10:FF:000006">
    <property type="entry name" value="3-phosphoshikimate 1-carboxyvinyltransferase"/>
    <property type="match status" value="1"/>
</dbReference>
<dbReference type="Pfam" id="PF00275">
    <property type="entry name" value="EPSP_synthase"/>
    <property type="match status" value="1"/>
</dbReference>
<accession>A0A6N7QLS4</accession>
<dbReference type="Gene3D" id="3.65.10.10">
    <property type="entry name" value="Enolpyruvate transferase domain"/>
    <property type="match status" value="2"/>
</dbReference>
<keyword evidence="6 9" id="KW-0808">Transferase</keyword>
<evidence type="ECO:0000256" key="4">
    <source>
        <dbReference type="ARBA" id="ARBA00022490"/>
    </source>
</evidence>
<comment type="caution">
    <text evidence="11">The sequence shown here is derived from an EMBL/GenBank/DDBJ whole genome shotgun (WGS) entry which is preliminary data.</text>
</comment>
<sequence>MSGSIERRFCIQPGGQLTGHLRVPGDKSISHRAVLLGAIAQGVTEVEGFLEGDDALATLAAMRQLGVPIERPSEGALRIDGVGLKGLQAPPGPLDLGNSGTSMRLFAGLLAGQSFASELIGDGSLMRRPMRRVTDPLGLMGASIATTNEGTAPLRISPVKGLKGIDYEMPVASAQVKSALLLAGLYAEGITRIHEPAITRDHTEQMLSALGCPVSQQGGWIEVKGPVTLTSTRIQVPADISSAAFFLVGASIAPNSTVVLEGVGLNPSRIGVIEILQRMGADIVIDPDPVGEGEPTGQLTVRHAPLRGIEIPVELVPLAIDEFPALFVAAACAEGETVLRGAEELRVKESDRIAVMANGLSALGIDVEPQADGIRITGGRFSGGRVHARGDHRIAMSFAMAGLVASGPVDIDGCAEVDTSFPGFVELARGAGLEIEVIEEQS</sequence>
<dbReference type="GO" id="GO:0003866">
    <property type="term" value="F:3-phosphoshikimate 1-carboxyvinyltransferase activity"/>
    <property type="evidence" value="ECO:0007669"/>
    <property type="project" value="UniProtKB-UniRule"/>
</dbReference>
<keyword evidence="4 9" id="KW-0963">Cytoplasm</keyword>
<dbReference type="SUPFAM" id="SSF55205">
    <property type="entry name" value="EPT/RTPC-like"/>
    <property type="match status" value="1"/>
</dbReference>
<feature type="binding site" evidence="9">
    <location>
        <position position="100"/>
    </location>
    <ligand>
        <name>phosphoenolpyruvate</name>
        <dbReference type="ChEBI" id="CHEBI:58702"/>
    </ligand>
</feature>
<dbReference type="HAMAP" id="MF_00210">
    <property type="entry name" value="EPSP_synth"/>
    <property type="match status" value="1"/>
</dbReference>
<comment type="subcellular location">
    <subcellularLocation>
        <location evidence="9">Cytoplasm</location>
    </subcellularLocation>
</comment>
<dbReference type="UniPathway" id="UPA00053">
    <property type="reaction ID" value="UER00089"/>
</dbReference>
<protein>
    <recommendedName>
        <fullName evidence="9">3-phosphoshikimate 1-carboxyvinyltransferase</fullName>
        <ecNumber evidence="9">2.5.1.19</ecNumber>
    </recommendedName>
    <alternativeName>
        <fullName evidence="9">5-enolpyruvylshikimate-3-phosphate synthase</fullName>
        <shortName evidence="9">EPSP synthase</shortName>
        <shortName evidence="9">EPSPS</shortName>
    </alternativeName>
</protein>
<keyword evidence="7 9" id="KW-0057">Aromatic amino acid biosynthesis</keyword>
<proteinExistence type="inferred from homology"/>
<dbReference type="GO" id="GO:0005737">
    <property type="term" value="C:cytoplasm"/>
    <property type="evidence" value="ECO:0007669"/>
    <property type="project" value="UniProtKB-SubCell"/>
</dbReference>
<dbReference type="RefSeq" id="WP_153718485.1">
    <property type="nucleotide sequence ID" value="NZ_WJPP01000001.1"/>
</dbReference>
<evidence type="ECO:0000256" key="6">
    <source>
        <dbReference type="ARBA" id="ARBA00022679"/>
    </source>
</evidence>
<comment type="catalytic activity">
    <reaction evidence="8">
        <text>3-phosphoshikimate + phosphoenolpyruvate = 5-O-(1-carboxyvinyl)-3-phosphoshikimate + phosphate</text>
        <dbReference type="Rhea" id="RHEA:21256"/>
        <dbReference type="ChEBI" id="CHEBI:43474"/>
        <dbReference type="ChEBI" id="CHEBI:57701"/>
        <dbReference type="ChEBI" id="CHEBI:58702"/>
        <dbReference type="ChEBI" id="CHEBI:145989"/>
        <dbReference type="EC" id="2.5.1.19"/>
    </reaction>
    <physiologicalReaction direction="left-to-right" evidence="8">
        <dbReference type="Rhea" id="RHEA:21257"/>
    </physiologicalReaction>
</comment>
<feature type="binding site" evidence="9">
    <location>
        <position position="175"/>
    </location>
    <ligand>
        <name>3-phosphoshikimate</name>
        <dbReference type="ChEBI" id="CHEBI:145989"/>
    </ligand>
</feature>
<dbReference type="EC" id="2.5.1.19" evidence="9"/>
<dbReference type="PANTHER" id="PTHR21090">
    <property type="entry name" value="AROM/DEHYDROQUINATE SYNTHASE"/>
    <property type="match status" value="1"/>
</dbReference>
<evidence type="ECO:0000256" key="7">
    <source>
        <dbReference type="ARBA" id="ARBA00023141"/>
    </source>
</evidence>
<keyword evidence="12" id="KW-1185">Reference proteome</keyword>